<evidence type="ECO:0000313" key="1">
    <source>
        <dbReference type="Proteomes" id="UP000035680"/>
    </source>
</evidence>
<reference evidence="2" key="2">
    <citation type="submission" date="2015-08" db="UniProtKB">
        <authorList>
            <consortium name="WormBaseParasite"/>
        </authorList>
    </citation>
    <scope>IDENTIFICATION</scope>
</reference>
<sequence length="87" mass="10115">MKTTEADLCCFPRAYTTTKKISLIHILHYLQIILVLGWDYSAAQHVAVLRRCQLGILHEGWMPRKDYFAAQHVAVPRKYNVPTWDTT</sequence>
<reference evidence="1" key="1">
    <citation type="submission" date="2014-07" db="EMBL/GenBank/DDBJ databases">
        <authorList>
            <person name="Martin A.A"/>
            <person name="De Silva N."/>
        </authorList>
    </citation>
    <scope>NUCLEOTIDE SEQUENCE</scope>
</reference>
<dbReference type="AlphaFoldDB" id="A0A0K0FP91"/>
<keyword evidence="1" id="KW-1185">Reference proteome</keyword>
<dbReference type="WBParaSite" id="SVE_1094300.1">
    <property type="protein sequence ID" value="SVE_1094300.1"/>
    <property type="gene ID" value="SVE_1094300"/>
</dbReference>
<protein>
    <submittedName>
        <fullName evidence="2">Secreted protein</fullName>
    </submittedName>
</protein>
<name>A0A0K0FP91_STRVS</name>
<dbReference type="Proteomes" id="UP000035680">
    <property type="component" value="Unassembled WGS sequence"/>
</dbReference>
<organism evidence="1 2">
    <name type="scientific">Strongyloides venezuelensis</name>
    <name type="common">Threadworm</name>
    <dbReference type="NCBI Taxonomy" id="75913"/>
    <lineage>
        <taxon>Eukaryota</taxon>
        <taxon>Metazoa</taxon>
        <taxon>Ecdysozoa</taxon>
        <taxon>Nematoda</taxon>
        <taxon>Chromadorea</taxon>
        <taxon>Rhabditida</taxon>
        <taxon>Tylenchina</taxon>
        <taxon>Panagrolaimomorpha</taxon>
        <taxon>Strongyloidoidea</taxon>
        <taxon>Strongyloididae</taxon>
        <taxon>Strongyloides</taxon>
    </lineage>
</organism>
<accession>A0A0K0FP91</accession>
<evidence type="ECO:0000313" key="2">
    <source>
        <dbReference type="WBParaSite" id="SVE_1094300.1"/>
    </source>
</evidence>
<proteinExistence type="predicted"/>